<evidence type="ECO:0000313" key="1">
    <source>
        <dbReference type="EMBL" id="KAJ2901339.1"/>
    </source>
</evidence>
<accession>A0AAD5RR25</accession>
<name>A0AAD5RR25_9PEZI</name>
<dbReference type="AlphaFoldDB" id="A0AAD5RR25"/>
<protein>
    <submittedName>
        <fullName evidence="1">Uncharacterized protein</fullName>
    </submittedName>
</protein>
<keyword evidence="2" id="KW-1185">Reference proteome</keyword>
<organism evidence="1 2">
    <name type="scientific">Zalerion maritima</name>
    <dbReference type="NCBI Taxonomy" id="339359"/>
    <lineage>
        <taxon>Eukaryota</taxon>
        <taxon>Fungi</taxon>
        <taxon>Dikarya</taxon>
        <taxon>Ascomycota</taxon>
        <taxon>Pezizomycotina</taxon>
        <taxon>Sordariomycetes</taxon>
        <taxon>Lulworthiomycetidae</taxon>
        <taxon>Lulworthiales</taxon>
        <taxon>Lulworthiaceae</taxon>
        <taxon>Zalerion</taxon>
    </lineage>
</organism>
<proteinExistence type="predicted"/>
<reference evidence="1" key="1">
    <citation type="submission" date="2022-07" db="EMBL/GenBank/DDBJ databases">
        <title>Draft genome sequence of Zalerion maritima ATCC 34329, a (micro)plastics degrading marine fungus.</title>
        <authorList>
            <person name="Paco A."/>
            <person name="Goncalves M.F.M."/>
            <person name="Rocha-Santos T.A.P."/>
            <person name="Alves A."/>
        </authorList>
    </citation>
    <scope>NUCLEOTIDE SEQUENCE</scope>
    <source>
        <strain evidence="1">ATCC 34329</strain>
    </source>
</reference>
<comment type="caution">
    <text evidence="1">The sequence shown here is derived from an EMBL/GenBank/DDBJ whole genome shotgun (WGS) entry which is preliminary data.</text>
</comment>
<gene>
    <name evidence="1" type="ORF">MKZ38_001951</name>
</gene>
<dbReference type="Proteomes" id="UP001201980">
    <property type="component" value="Unassembled WGS sequence"/>
</dbReference>
<dbReference type="EMBL" id="JAKWBI020000156">
    <property type="protein sequence ID" value="KAJ2901339.1"/>
    <property type="molecule type" value="Genomic_DNA"/>
</dbReference>
<sequence>MMSMSLGLVGWKKECFHRHQSIGLAIGSSAQRTETASGFFPGTLIGNACGIDPHLELERSLLAWLDIRITIELEYDDSTDNETGSKTAGCRRQVQIFGIWFIQEEQINHLQDIPVLVLGGDKRASTPIVGPTSQVLNVPTTFPFITYLLGFGFLNSGCRGTIMSSGEDRGQPVSRQALDFFPIISLGGQGSSASASGLAHPVQGDLHKDAECNALHSKVQQGESWNSGGRVHAAAPALQWQLSPQQTSSVH</sequence>
<evidence type="ECO:0000313" key="2">
    <source>
        <dbReference type="Proteomes" id="UP001201980"/>
    </source>
</evidence>